<dbReference type="RefSeq" id="WP_183965168.1">
    <property type="nucleotide sequence ID" value="NZ_BAABEW010000017.1"/>
</dbReference>
<keyword evidence="3" id="KW-1185">Reference proteome</keyword>
<reference evidence="2 3" key="1">
    <citation type="submission" date="2020-08" db="EMBL/GenBank/DDBJ databases">
        <title>Genomic Encyclopedia of Type Strains, Phase IV (KMG-IV): sequencing the most valuable type-strain genomes for metagenomic binning, comparative biology and taxonomic classification.</title>
        <authorList>
            <person name="Goeker M."/>
        </authorList>
    </citation>
    <scope>NUCLEOTIDE SEQUENCE [LARGE SCALE GENOMIC DNA]</scope>
    <source>
        <strain evidence="2 3">DSM 29781</strain>
    </source>
</reference>
<dbReference type="Pfam" id="PF01613">
    <property type="entry name" value="Flavin_Reduct"/>
    <property type="match status" value="1"/>
</dbReference>
<evidence type="ECO:0000313" key="3">
    <source>
        <dbReference type="Proteomes" id="UP000532440"/>
    </source>
</evidence>
<dbReference type="AlphaFoldDB" id="A0A7W8HH55"/>
<feature type="domain" description="Flavin reductase like" evidence="1">
    <location>
        <begin position="19"/>
        <end position="173"/>
    </location>
</feature>
<dbReference type="EMBL" id="JACHGB010000002">
    <property type="protein sequence ID" value="MBB5271155.1"/>
    <property type="molecule type" value="Genomic_DNA"/>
</dbReference>
<evidence type="ECO:0000313" key="2">
    <source>
        <dbReference type="EMBL" id="MBB5271155.1"/>
    </source>
</evidence>
<accession>A0A7W8HH55</accession>
<comment type="caution">
    <text evidence="2">The sequence shown here is derived from an EMBL/GenBank/DDBJ whole genome shotgun (WGS) entry which is preliminary data.</text>
</comment>
<dbReference type="GO" id="GO:0010181">
    <property type="term" value="F:FMN binding"/>
    <property type="evidence" value="ECO:0007669"/>
    <property type="project" value="InterPro"/>
</dbReference>
<dbReference type="Proteomes" id="UP000532440">
    <property type="component" value="Unassembled WGS sequence"/>
</dbReference>
<dbReference type="SMART" id="SM00903">
    <property type="entry name" value="Flavin_Reduct"/>
    <property type="match status" value="1"/>
</dbReference>
<dbReference type="GO" id="GO:0016646">
    <property type="term" value="F:oxidoreductase activity, acting on the CH-NH group of donors, NAD or NADP as acceptor"/>
    <property type="evidence" value="ECO:0007669"/>
    <property type="project" value="UniProtKB-ARBA"/>
</dbReference>
<proteinExistence type="predicted"/>
<organism evidence="2 3">
    <name type="scientific">Quisquiliibacterium transsilvanicum</name>
    <dbReference type="NCBI Taxonomy" id="1549638"/>
    <lineage>
        <taxon>Bacteria</taxon>
        <taxon>Pseudomonadati</taxon>
        <taxon>Pseudomonadota</taxon>
        <taxon>Betaproteobacteria</taxon>
        <taxon>Burkholderiales</taxon>
        <taxon>Burkholderiaceae</taxon>
        <taxon>Quisquiliibacterium</taxon>
    </lineage>
</organism>
<dbReference type="PANTHER" id="PTHR43812">
    <property type="entry name" value="BLR2425 PROTEIN"/>
    <property type="match status" value="1"/>
</dbReference>
<name>A0A7W8HH55_9BURK</name>
<evidence type="ECO:0000259" key="1">
    <source>
        <dbReference type="SMART" id="SM00903"/>
    </source>
</evidence>
<dbReference type="SUPFAM" id="SSF50475">
    <property type="entry name" value="FMN-binding split barrel"/>
    <property type="match status" value="1"/>
</dbReference>
<dbReference type="PANTHER" id="PTHR43812:SF2">
    <property type="entry name" value="FLAVIN REDUCTASE LIKE DOMAIN-CONTAINING PROTEIN"/>
    <property type="match status" value="1"/>
</dbReference>
<dbReference type="InterPro" id="IPR012349">
    <property type="entry name" value="Split_barrel_FMN-bd"/>
</dbReference>
<sequence length="222" mass="24671">MHYSTQSNDHGMRHDPFKALIVPRPIGWISTVSADGALNLAPYSFFNGVSDRPPMVMFSSAGTKDTLRNVRETGEFTCSIASWDLRGEMNMSSAMVSAEVDEFRLAGLETAASRFVKPPRVARSPAALECRHWKTVDLPADSRRPELAYSVVFGEVVGIYIDEAYVRDGQVDTGAMRPLARLGYMDYSVVTPETIFSLNRPEVAADGRTARLEEKPWDGVYR</sequence>
<gene>
    <name evidence="2" type="ORF">HNQ70_001159</name>
</gene>
<dbReference type="InterPro" id="IPR002563">
    <property type="entry name" value="Flavin_Rdtase-like_dom"/>
</dbReference>
<protein>
    <submittedName>
        <fullName evidence="2">Flavin reductase (DIM6/NTAB) family NADH-FMN oxidoreductase RutF</fullName>
    </submittedName>
</protein>
<dbReference type="Gene3D" id="2.30.110.10">
    <property type="entry name" value="Electron Transport, Fmn-binding Protein, Chain A"/>
    <property type="match status" value="1"/>
</dbReference>